<keyword evidence="1" id="KW-0862">Zinc</keyword>
<organism evidence="3 4">
    <name type="scientific">Saccharolobus caldissimus</name>
    <dbReference type="NCBI Taxonomy" id="1702097"/>
    <lineage>
        <taxon>Archaea</taxon>
        <taxon>Thermoproteota</taxon>
        <taxon>Thermoprotei</taxon>
        <taxon>Sulfolobales</taxon>
        <taxon>Sulfolobaceae</taxon>
        <taxon>Saccharolobus</taxon>
    </lineage>
</organism>
<dbReference type="GO" id="GO:0008270">
    <property type="term" value="F:zinc ion binding"/>
    <property type="evidence" value="ECO:0007669"/>
    <property type="project" value="UniProtKB-KW"/>
</dbReference>
<dbReference type="RefSeq" id="WP_229572142.1">
    <property type="nucleotide sequence ID" value="NZ_AP025226.1"/>
</dbReference>
<dbReference type="PROSITE" id="PS50966">
    <property type="entry name" value="ZF_SWIM"/>
    <property type="match status" value="1"/>
</dbReference>
<evidence type="ECO:0000259" key="2">
    <source>
        <dbReference type="PROSITE" id="PS50966"/>
    </source>
</evidence>
<name>A0AAQ4CQZ4_9CREN</name>
<gene>
    <name evidence="3" type="ORF">SACC_12420</name>
</gene>
<evidence type="ECO:0000313" key="4">
    <source>
        <dbReference type="Proteomes" id="UP001319921"/>
    </source>
</evidence>
<feature type="domain" description="SWIM-type" evidence="2">
    <location>
        <begin position="40"/>
        <end position="78"/>
    </location>
</feature>
<dbReference type="InterPro" id="IPR007527">
    <property type="entry name" value="Znf_SWIM"/>
</dbReference>
<dbReference type="KEGG" id="scas:SACC_12420"/>
<proteinExistence type="predicted"/>
<dbReference type="Proteomes" id="UP001319921">
    <property type="component" value="Chromosome"/>
</dbReference>
<reference evidence="3 4" key="1">
    <citation type="journal article" date="2022" name="Microbiol. Resour. Announc.">
        <title>Complete Genome Sequence of the Hyperthermophilic and Acidophilic Archaeon Saccharolobus caldissimus Strain HS-3T.</title>
        <authorList>
            <person name="Sakai H.D."/>
            <person name="Kurosawa N."/>
        </authorList>
    </citation>
    <scope>NUCLEOTIDE SEQUENCE [LARGE SCALE GENOMIC DNA]</scope>
    <source>
        <strain evidence="3 4">JCM32116</strain>
    </source>
</reference>
<evidence type="ECO:0000256" key="1">
    <source>
        <dbReference type="PROSITE-ProRule" id="PRU00325"/>
    </source>
</evidence>
<keyword evidence="1" id="KW-0863">Zinc-finger</keyword>
<dbReference type="EMBL" id="AP025226">
    <property type="protein sequence ID" value="BDB98225.1"/>
    <property type="molecule type" value="Genomic_DNA"/>
</dbReference>
<sequence>MLYVSRNGKVRINYLKREDSLLIAKGEVASSSKPNVFHKVEIVYSFEKKYLIRGSCDCEISSFYGICKHQLMLLYVSLRARKKISKTL</sequence>
<keyword evidence="4" id="KW-1185">Reference proteome</keyword>
<evidence type="ECO:0000313" key="3">
    <source>
        <dbReference type="EMBL" id="BDB98225.1"/>
    </source>
</evidence>
<accession>A0AAQ4CQZ4</accession>
<dbReference type="AlphaFoldDB" id="A0AAQ4CQZ4"/>
<dbReference type="GeneID" id="68865982"/>
<keyword evidence="1" id="KW-0479">Metal-binding</keyword>
<protein>
    <recommendedName>
        <fullName evidence="2">SWIM-type domain-containing protein</fullName>
    </recommendedName>
</protein>